<keyword evidence="3" id="KW-1185">Reference proteome</keyword>
<feature type="region of interest" description="Disordered" evidence="1">
    <location>
        <begin position="1"/>
        <end position="35"/>
    </location>
</feature>
<organism evidence="2 3">
    <name type="scientific">Natronococcus jeotgali DSM 18795</name>
    <dbReference type="NCBI Taxonomy" id="1227498"/>
    <lineage>
        <taxon>Archaea</taxon>
        <taxon>Methanobacteriati</taxon>
        <taxon>Methanobacteriota</taxon>
        <taxon>Stenosarchaea group</taxon>
        <taxon>Halobacteria</taxon>
        <taxon>Halobacteriales</taxon>
        <taxon>Natrialbaceae</taxon>
        <taxon>Natronococcus</taxon>
    </lineage>
</organism>
<evidence type="ECO:0000256" key="1">
    <source>
        <dbReference type="SAM" id="MobiDB-lite"/>
    </source>
</evidence>
<protein>
    <submittedName>
        <fullName evidence="2">Uncharacterized protein</fullName>
    </submittedName>
</protein>
<dbReference type="OrthoDB" id="208339at2157"/>
<accession>L9XLI7</accession>
<evidence type="ECO:0000313" key="3">
    <source>
        <dbReference type="Proteomes" id="UP000011531"/>
    </source>
</evidence>
<dbReference type="EMBL" id="AOIA01000056">
    <property type="protein sequence ID" value="ELY62600.1"/>
    <property type="molecule type" value="Genomic_DNA"/>
</dbReference>
<comment type="caution">
    <text evidence="2">The sequence shown here is derived from an EMBL/GenBank/DDBJ whole genome shotgun (WGS) entry which is preliminary data.</text>
</comment>
<evidence type="ECO:0000313" key="2">
    <source>
        <dbReference type="EMBL" id="ELY62600.1"/>
    </source>
</evidence>
<proteinExistence type="predicted"/>
<dbReference type="RefSeq" id="WP_008421980.1">
    <property type="nucleotide sequence ID" value="NZ_AOIA01000056.1"/>
</dbReference>
<gene>
    <name evidence="2" type="ORF">C492_07665</name>
</gene>
<reference evidence="2 3" key="1">
    <citation type="journal article" date="2014" name="PLoS Genet.">
        <title>Phylogenetically driven sequencing of extremely halophilic archaea reveals strategies for static and dynamic osmo-response.</title>
        <authorList>
            <person name="Becker E.A."/>
            <person name="Seitzer P.M."/>
            <person name="Tritt A."/>
            <person name="Larsen D."/>
            <person name="Krusor M."/>
            <person name="Yao A.I."/>
            <person name="Wu D."/>
            <person name="Madern D."/>
            <person name="Eisen J.A."/>
            <person name="Darling A.E."/>
            <person name="Facciotti M.T."/>
        </authorList>
    </citation>
    <scope>NUCLEOTIDE SEQUENCE [LARGE SCALE GENOMIC DNA]</scope>
    <source>
        <strain evidence="2 3">DSM 18795</strain>
    </source>
</reference>
<sequence length="136" mass="15157">MSTQPTTDAESDGEQPATKSDEVDPAASIRDRAEQLHAEVHQSDRFTATTFGCWSARALLRLTELEADRLPKDAPDHEHDAYSHQWAATMASAARSDVVTDVETGRLLTGKTTPHELVADHQQAAHWVREETRREQ</sequence>
<feature type="region of interest" description="Disordered" evidence="1">
    <location>
        <begin position="110"/>
        <end position="136"/>
    </location>
</feature>
<feature type="compositionally biased region" description="Basic and acidic residues" evidence="1">
    <location>
        <begin position="127"/>
        <end position="136"/>
    </location>
</feature>
<dbReference type="Proteomes" id="UP000011531">
    <property type="component" value="Unassembled WGS sequence"/>
</dbReference>
<dbReference type="AlphaFoldDB" id="L9XLI7"/>
<name>L9XLI7_9EURY</name>